<evidence type="ECO:0000256" key="1">
    <source>
        <dbReference type="ARBA" id="ARBA00022603"/>
    </source>
</evidence>
<dbReference type="Gene3D" id="3.30.1330.30">
    <property type="match status" value="1"/>
</dbReference>
<dbReference type="Gene3D" id="3.40.1280.10">
    <property type="match status" value="1"/>
</dbReference>
<dbReference type="OrthoDB" id="9794400at2"/>
<dbReference type="GO" id="GO:0006396">
    <property type="term" value="P:RNA processing"/>
    <property type="evidence" value="ECO:0007669"/>
    <property type="project" value="InterPro"/>
</dbReference>
<feature type="domain" description="tRNA/rRNA methyltransferase SpoU type" evidence="3">
    <location>
        <begin position="116"/>
        <end position="257"/>
    </location>
</feature>
<dbReference type="Pfam" id="PF00588">
    <property type="entry name" value="SpoU_methylase"/>
    <property type="match status" value="1"/>
</dbReference>
<dbReference type="CDD" id="cd18095">
    <property type="entry name" value="SpoU-like_rRNA-MTase"/>
    <property type="match status" value="1"/>
</dbReference>
<keyword evidence="2 4" id="KW-0808">Transferase</keyword>
<dbReference type="InterPro" id="IPR029026">
    <property type="entry name" value="tRNA_m1G_MTases_N"/>
</dbReference>
<dbReference type="KEGG" id="fmr:Fuma_00004"/>
<accession>A0A1P8W8P7</accession>
<keyword evidence="5" id="KW-1185">Reference proteome</keyword>
<dbReference type="GO" id="GO:0008173">
    <property type="term" value="F:RNA methyltransferase activity"/>
    <property type="evidence" value="ECO:0007669"/>
    <property type="project" value="InterPro"/>
</dbReference>
<name>A0A1P8W8P7_9PLAN</name>
<keyword evidence="1 4" id="KW-0489">Methyltransferase</keyword>
<dbReference type="RefSeq" id="WP_077022335.1">
    <property type="nucleotide sequence ID" value="NZ_CP017641.1"/>
</dbReference>
<dbReference type="InterPro" id="IPR051259">
    <property type="entry name" value="rRNA_Methyltransferase"/>
</dbReference>
<dbReference type="InterPro" id="IPR001537">
    <property type="entry name" value="SpoU_MeTrfase"/>
</dbReference>
<dbReference type="GO" id="GO:0003723">
    <property type="term" value="F:RNA binding"/>
    <property type="evidence" value="ECO:0007669"/>
    <property type="project" value="InterPro"/>
</dbReference>
<evidence type="ECO:0000313" key="5">
    <source>
        <dbReference type="Proteomes" id="UP000187735"/>
    </source>
</evidence>
<evidence type="ECO:0000256" key="2">
    <source>
        <dbReference type="ARBA" id="ARBA00022679"/>
    </source>
</evidence>
<proteinExistence type="predicted"/>
<dbReference type="GO" id="GO:0032259">
    <property type="term" value="P:methylation"/>
    <property type="evidence" value="ECO:0007669"/>
    <property type="project" value="UniProtKB-KW"/>
</dbReference>
<dbReference type="EMBL" id="CP017641">
    <property type="protein sequence ID" value="APZ90431.1"/>
    <property type="molecule type" value="Genomic_DNA"/>
</dbReference>
<gene>
    <name evidence="4" type="ORF">Fuma_00004</name>
</gene>
<dbReference type="STRING" id="1891926.Fuma_00004"/>
<evidence type="ECO:0000313" key="4">
    <source>
        <dbReference type="EMBL" id="APZ90431.1"/>
    </source>
</evidence>
<dbReference type="PANTHER" id="PTHR43191:SF12">
    <property type="entry name" value="RRNA METHYLASE"/>
    <property type="match status" value="1"/>
</dbReference>
<sequence length="263" mass="28037">MNRIRIESIDDPRLDAFRSMKKSNSTRSQDTFIAEGTTLVERLFRSPYEVQTVLASTQKLGNFADRIPDGTTVLEVDRDLATQLVGYSFHLGVVAVAARKPSPTLADAVPPDGASLVLLAEHMIDQQNVGLLIRIASAFGADAVVLGAGSADGFSRRVLRVSTGNGLFMPIVEGAAAGQAVDDLKSLNYTCCATVLTSSATELANYSFPARTALVFGNETHGLTAEIAGSCDERLTISMHNDTDSVNVAIAAGIFCHSYRSQH</sequence>
<dbReference type="SUPFAM" id="SSF55315">
    <property type="entry name" value="L30e-like"/>
    <property type="match status" value="1"/>
</dbReference>
<reference evidence="4 5" key="1">
    <citation type="journal article" date="2016" name="Front. Microbiol.">
        <title>Fuerstia marisgermanicae gen. nov., sp. nov., an Unusual Member of the Phylum Planctomycetes from the German Wadden Sea.</title>
        <authorList>
            <person name="Kohn T."/>
            <person name="Heuer A."/>
            <person name="Jogler M."/>
            <person name="Vollmers J."/>
            <person name="Boedeker C."/>
            <person name="Bunk B."/>
            <person name="Rast P."/>
            <person name="Borchert D."/>
            <person name="Glockner I."/>
            <person name="Freese H.M."/>
            <person name="Klenk H.P."/>
            <person name="Overmann J."/>
            <person name="Kaster A.K."/>
            <person name="Rohde M."/>
            <person name="Wiegand S."/>
            <person name="Jogler C."/>
        </authorList>
    </citation>
    <scope>NUCLEOTIDE SEQUENCE [LARGE SCALE GENOMIC DNA]</scope>
    <source>
        <strain evidence="4 5">NH11</strain>
    </source>
</reference>
<dbReference type="EC" id="2.1.1.-" evidence="4"/>
<dbReference type="SUPFAM" id="SSF75217">
    <property type="entry name" value="alpha/beta knot"/>
    <property type="match status" value="1"/>
</dbReference>
<dbReference type="InterPro" id="IPR029064">
    <property type="entry name" value="Ribosomal_eL30-like_sf"/>
</dbReference>
<dbReference type="PANTHER" id="PTHR43191">
    <property type="entry name" value="RRNA METHYLTRANSFERASE 3"/>
    <property type="match status" value="1"/>
</dbReference>
<organism evidence="4 5">
    <name type="scientific">Fuerstiella marisgermanici</name>
    <dbReference type="NCBI Taxonomy" id="1891926"/>
    <lineage>
        <taxon>Bacteria</taxon>
        <taxon>Pseudomonadati</taxon>
        <taxon>Planctomycetota</taxon>
        <taxon>Planctomycetia</taxon>
        <taxon>Planctomycetales</taxon>
        <taxon>Planctomycetaceae</taxon>
        <taxon>Fuerstiella</taxon>
    </lineage>
</organism>
<protein>
    <submittedName>
        <fullName evidence="4">TrmH family tRNA/rRNA methyltransferase</fullName>
        <ecNumber evidence="4">2.1.1.-</ecNumber>
    </submittedName>
</protein>
<dbReference type="AlphaFoldDB" id="A0A1P8W8P7"/>
<evidence type="ECO:0000259" key="3">
    <source>
        <dbReference type="Pfam" id="PF00588"/>
    </source>
</evidence>
<dbReference type="Proteomes" id="UP000187735">
    <property type="component" value="Chromosome"/>
</dbReference>
<dbReference type="InterPro" id="IPR029028">
    <property type="entry name" value="Alpha/beta_knot_MTases"/>
</dbReference>